<proteinExistence type="predicted"/>
<evidence type="ECO:0000313" key="1">
    <source>
        <dbReference type="EMBL" id="GAM33385.1"/>
    </source>
</evidence>
<organism evidence="1 2">
    <name type="scientific">Talaromyces pinophilus</name>
    <name type="common">Penicillium pinophilum</name>
    <dbReference type="NCBI Taxonomy" id="128442"/>
    <lineage>
        <taxon>Eukaryota</taxon>
        <taxon>Fungi</taxon>
        <taxon>Dikarya</taxon>
        <taxon>Ascomycota</taxon>
        <taxon>Pezizomycotina</taxon>
        <taxon>Eurotiomycetes</taxon>
        <taxon>Eurotiomycetidae</taxon>
        <taxon>Eurotiales</taxon>
        <taxon>Trichocomaceae</taxon>
        <taxon>Talaromyces</taxon>
        <taxon>Talaromyces sect. Talaromyces</taxon>
    </lineage>
</organism>
<sequence>MPRPLSTDNDARTSFHQHRHLVLDFTLVDEHGMARNPTVDEFERLNSVLPPNLGKGVMGGFLVVYFVELPPKPWPISVAGLPLFMTTDHFALPPSLGRPGGGGRPALGGRPRRHELEHLDARSAVTRQLFEAVITFFESADFPILEIGWMCGVWRATYDDGADLSNLPSMLCQTGIFYLPKGTHTLNEAASREKIPGPLDRNDTAYSPIRPGLIVASTSLSTTSGVLVEDHEGAVYMTAASHGFPYDETEVYHPNPNGQIIGHVVRRLADTNIALVKLCDDIKFENRTFQSDDEPDGVLLKGIRDPYERWRYDALSMENSFTGLIDAQFLGVNRIRVTTSDLTEHLWVNQLWAWSGQDPDKYPVAESCGSAIYDQDGNIVAFFRYMMNDSGVGVGVAAQELLHMGYSLHMGTKK</sequence>
<dbReference type="Proteomes" id="UP000053095">
    <property type="component" value="Unassembled WGS sequence"/>
</dbReference>
<dbReference type="EMBL" id="DF933800">
    <property type="protein sequence ID" value="GAM33385.1"/>
    <property type="molecule type" value="Genomic_DNA"/>
</dbReference>
<protein>
    <submittedName>
        <fullName evidence="1">Uncharacterized protein</fullName>
    </submittedName>
</protein>
<name>A0A0B8N274_TALPI</name>
<keyword evidence="2" id="KW-1185">Reference proteome</keyword>
<reference evidence="2" key="1">
    <citation type="journal article" date="2015" name="Genome Announc.">
        <title>Draft genome sequence of Talaromyces cellulolyticus strain Y-94, a source of lignocellulosic biomass-degrading enzymes.</title>
        <authorList>
            <person name="Fujii T."/>
            <person name="Koike H."/>
            <person name="Sawayama S."/>
            <person name="Yano S."/>
            <person name="Inoue H."/>
        </authorList>
    </citation>
    <scope>NUCLEOTIDE SEQUENCE [LARGE SCALE GENOMIC DNA]</scope>
    <source>
        <strain evidence="2">Y-94</strain>
    </source>
</reference>
<dbReference type="AlphaFoldDB" id="A0A0B8N274"/>
<accession>A0A0B8N274</accession>
<gene>
    <name evidence="1" type="ORF">TCE0_004r00242</name>
</gene>
<evidence type="ECO:0000313" key="2">
    <source>
        <dbReference type="Proteomes" id="UP000053095"/>
    </source>
</evidence>